<dbReference type="EMBL" id="CAJVCH010525239">
    <property type="protein sequence ID" value="CAG7822073.1"/>
    <property type="molecule type" value="Genomic_DNA"/>
</dbReference>
<dbReference type="Proteomes" id="UP000708208">
    <property type="component" value="Unassembled WGS sequence"/>
</dbReference>
<reference evidence="1" key="1">
    <citation type="submission" date="2021-06" db="EMBL/GenBank/DDBJ databases">
        <authorList>
            <person name="Hodson N. C."/>
            <person name="Mongue J. A."/>
            <person name="Jaron S. K."/>
        </authorList>
    </citation>
    <scope>NUCLEOTIDE SEQUENCE</scope>
</reference>
<name>A0A8J2PGB9_9HEXA</name>
<organism evidence="1 2">
    <name type="scientific">Allacma fusca</name>
    <dbReference type="NCBI Taxonomy" id="39272"/>
    <lineage>
        <taxon>Eukaryota</taxon>
        <taxon>Metazoa</taxon>
        <taxon>Ecdysozoa</taxon>
        <taxon>Arthropoda</taxon>
        <taxon>Hexapoda</taxon>
        <taxon>Collembola</taxon>
        <taxon>Symphypleona</taxon>
        <taxon>Sminthuridae</taxon>
        <taxon>Allacma</taxon>
    </lineage>
</organism>
<evidence type="ECO:0000313" key="1">
    <source>
        <dbReference type="EMBL" id="CAG7822073.1"/>
    </source>
</evidence>
<proteinExistence type="predicted"/>
<sequence length="112" mass="12569">MGVAVTIIYNIPPTSVSRETSVVYPAVTRTFWVQKPIASLNYLAGAKFDSNNGIRSPSKYGRNQKYNSRFLSLTLLSLEKSVYTGNPAGVVFMNYDCRTESLTKPSRRLRLQ</sequence>
<dbReference type="AlphaFoldDB" id="A0A8J2PGB9"/>
<accession>A0A8J2PGB9</accession>
<evidence type="ECO:0000313" key="2">
    <source>
        <dbReference type="Proteomes" id="UP000708208"/>
    </source>
</evidence>
<comment type="caution">
    <text evidence="1">The sequence shown here is derived from an EMBL/GenBank/DDBJ whole genome shotgun (WGS) entry which is preliminary data.</text>
</comment>
<protein>
    <submittedName>
        <fullName evidence="1">Uncharacterized protein</fullName>
    </submittedName>
</protein>
<keyword evidence="2" id="KW-1185">Reference proteome</keyword>
<gene>
    <name evidence="1" type="ORF">AFUS01_LOCUS32364</name>
</gene>